<evidence type="ECO:0000313" key="7">
    <source>
        <dbReference type="Proteomes" id="UP000763557"/>
    </source>
</evidence>
<dbReference type="PROSITE" id="PS50801">
    <property type="entry name" value="STAS"/>
    <property type="match status" value="1"/>
</dbReference>
<dbReference type="PROSITE" id="PS00622">
    <property type="entry name" value="HTH_LUXR_1"/>
    <property type="match status" value="1"/>
</dbReference>
<dbReference type="InterPro" id="IPR036388">
    <property type="entry name" value="WH-like_DNA-bd_sf"/>
</dbReference>
<dbReference type="Pfam" id="PF00196">
    <property type="entry name" value="GerE"/>
    <property type="match status" value="1"/>
</dbReference>
<dbReference type="InterPro" id="IPR016032">
    <property type="entry name" value="Sig_transdc_resp-reg_C-effctor"/>
</dbReference>
<reference evidence="6 7" key="1">
    <citation type="submission" date="2020-01" db="EMBL/GenBank/DDBJ databases">
        <title>Kibdelosporangium persica a novel Actinomycetes from a hot desert in Iran.</title>
        <authorList>
            <person name="Safaei N."/>
            <person name="Zaburannyi N."/>
            <person name="Mueller R."/>
            <person name="Wink J."/>
        </authorList>
    </citation>
    <scope>NUCLEOTIDE SEQUENCE [LARGE SCALE GENOMIC DNA]</scope>
    <source>
        <strain evidence="6 7">4NS15</strain>
    </source>
</reference>
<evidence type="ECO:0000256" key="3">
    <source>
        <dbReference type="SAM" id="MobiDB-lite"/>
    </source>
</evidence>
<feature type="domain" description="STAS" evidence="5">
    <location>
        <begin position="132"/>
        <end position="216"/>
    </location>
</feature>
<protein>
    <submittedName>
        <fullName evidence="6">LuxR family transcriptional regulator</fullName>
    </submittedName>
</protein>
<dbReference type="EMBL" id="JAAATY010000010">
    <property type="protein sequence ID" value="NRN66584.1"/>
    <property type="molecule type" value="Genomic_DNA"/>
</dbReference>
<keyword evidence="1" id="KW-0547">Nucleotide-binding</keyword>
<feature type="compositionally biased region" description="Polar residues" evidence="3">
    <location>
        <begin position="846"/>
        <end position="855"/>
    </location>
</feature>
<evidence type="ECO:0000259" key="4">
    <source>
        <dbReference type="PROSITE" id="PS50043"/>
    </source>
</evidence>
<dbReference type="InterPro" id="IPR002645">
    <property type="entry name" value="STAS_dom"/>
</dbReference>
<dbReference type="PANTHER" id="PTHR16305">
    <property type="entry name" value="TESTICULAR SOLUBLE ADENYLYL CYCLASE"/>
    <property type="match status" value="1"/>
</dbReference>
<evidence type="ECO:0000256" key="1">
    <source>
        <dbReference type="ARBA" id="ARBA00022741"/>
    </source>
</evidence>
<dbReference type="Pfam" id="PF13191">
    <property type="entry name" value="AAA_16"/>
    <property type="match status" value="1"/>
</dbReference>
<organism evidence="6 7">
    <name type="scientific">Kibdelosporangium persicum</name>
    <dbReference type="NCBI Taxonomy" id="2698649"/>
    <lineage>
        <taxon>Bacteria</taxon>
        <taxon>Bacillati</taxon>
        <taxon>Actinomycetota</taxon>
        <taxon>Actinomycetes</taxon>
        <taxon>Pseudonocardiales</taxon>
        <taxon>Pseudonocardiaceae</taxon>
        <taxon>Kibdelosporangium</taxon>
    </lineage>
</organism>
<feature type="compositionally biased region" description="Basic and acidic residues" evidence="3">
    <location>
        <begin position="856"/>
        <end position="869"/>
    </location>
</feature>
<evidence type="ECO:0000256" key="2">
    <source>
        <dbReference type="ARBA" id="ARBA00022840"/>
    </source>
</evidence>
<dbReference type="PROSITE" id="PS50043">
    <property type="entry name" value="HTH_LUXR_2"/>
    <property type="match status" value="1"/>
</dbReference>
<dbReference type="Gene3D" id="1.10.10.10">
    <property type="entry name" value="Winged helix-like DNA-binding domain superfamily/Winged helix DNA-binding domain"/>
    <property type="match status" value="1"/>
</dbReference>
<feature type="domain" description="HTH luxR-type" evidence="4">
    <location>
        <begin position="870"/>
        <end position="935"/>
    </location>
</feature>
<evidence type="ECO:0000259" key="5">
    <source>
        <dbReference type="PROSITE" id="PS50801"/>
    </source>
</evidence>
<keyword evidence="7" id="KW-1185">Reference proteome</keyword>
<gene>
    <name evidence="6" type="ORF">GC106_38090</name>
</gene>
<sequence>MRYGNPWSTRLEIDLHDARDYLQKQFAHSSSGSGRVVMVNGGFASGKTAVQHDLLEDAVKAGALTLRATGAPDEQHIGGAVIDQLLANSSLPHDIPHRVGTTLLLWGREQGDDQARQHAEQSSGQVVRNVCDSLLELARERPVVIGVDDLQFADETSLKLLMQLQRRIRSTKLLILLNQPNSPRTTNLRLTSFFSRQPCYYSVHLTPMSEQAIGAMFAESLDERVDNDLPGRVHALSAGNPMLTNALVDDYRKGNRDGQPAVGAAYTRAVYALLDRPDSQLLETAAAVAVLGEQSDPELIAKLTGSDSETVNDILAALDHGGLLTSCRFRHPAAESAVLDTLRPAARAKLHARAAELKYRAAASATEVAAHLVAAGEASGEWSTAVLRSAAEQAMVTDNVQFATKCLELALSASTDEHEQRAIRQSFVWSTWRLNPSAVAPYVSTLREAAFDGTLDQVGCFALMRHSLWHGARTTFVRAHEVLASSPEPIDPQIEAELDLAYQWHFGPMDGDVDGEKPDVPADAAPWSRTAGTVIQAWRQGGSEATTANAERILQNCRLGDTALEALATAIMALVRGGEVDRAERWCTRLSREAEQRGAVTWQAMLDALWAGIALQRADVAAAAERAKASLDMLGEHNWGVSISYPLTTLLMAEVAAGAFDAAARTLRRPVPEAMFDTIGGMRYLRARGHFYLATSRPLAAVNDFQKCQRLMRKWDAVTPTLVPWRSDLAEANLQLGNVAMARELAKQQVELSLDKDPYACGLALRVLAVTSRPADIPVLLGRAAKCFKDSGHLLELNRTLKASAKLQIPGPRTDFAVVSGARLPERKQVSARVVRTKDIPAEPSPVSTTAGSTRDTQEPAEPVRREQSEPTDSTVLSEAELRVAQLAANGHTNRQIGDRLFITVSTVEQHLTRAYRKLGISGRSALAEELRVRRPPLITQER</sequence>
<proteinExistence type="predicted"/>
<dbReference type="Proteomes" id="UP000763557">
    <property type="component" value="Unassembled WGS sequence"/>
</dbReference>
<dbReference type="SUPFAM" id="SSF46894">
    <property type="entry name" value="C-terminal effector domain of the bipartite response regulators"/>
    <property type="match status" value="1"/>
</dbReference>
<dbReference type="InterPro" id="IPR041664">
    <property type="entry name" value="AAA_16"/>
</dbReference>
<feature type="region of interest" description="Disordered" evidence="3">
    <location>
        <begin position="830"/>
        <end position="877"/>
    </location>
</feature>
<keyword evidence="2" id="KW-0067">ATP-binding</keyword>
<dbReference type="InterPro" id="IPR000792">
    <property type="entry name" value="Tscrpt_reg_LuxR_C"/>
</dbReference>
<dbReference type="CDD" id="cd06170">
    <property type="entry name" value="LuxR_C_like"/>
    <property type="match status" value="1"/>
</dbReference>
<accession>A0ABX2F600</accession>
<dbReference type="PRINTS" id="PR00038">
    <property type="entry name" value="HTHLUXR"/>
</dbReference>
<dbReference type="SMART" id="SM00421">
    <property type="entry name" value="HTH_LUXR"/>
    <property type="match status" value="1"/>
</dbReference>
<evidence type="ECO:0000313" key="6">
    <source>
        <dbReference type="EMBL" id="NRN66584.1"/>
    </source>
</evidence>
<comment type="caution">
    <text evidence="6">The sequence shown here is derived from an EMBL/GenBank/DDBJ whole genome shotgun (WGS) entry which is preliminary data.</text>
</comment>
<dbReference type="PANTHER" id="PTHR16305:SF28">
    <property type="entry name" value="GUANYLATE CYCLASE DOMAIN-CONTAINING PROTEIN"/>
    <property type="match status" value="1"/>
</dbReference>
<name>A0ABX2F600_9PSEU</name>